<organism evidence="14 15">
    <name type="scientific">Segatella copri</name>
    <dbReference type="NCBI Taxonomy" id="165179"/>
    <lineage>
        <taxon>Bacteria</taxon>
        <taxon>Pseudomonadati</taxon>
        <taxon>Bacteroidota</taxon>
        <taxon>Bacteroidia</taxon>
        <taxon>Bacteroidales</taxon>
        <taxon>Prevotellaceae</taxon>
        <taxon>Segatella</taxon>
    </lineage>
</organism>
<dbReference type="PANTHER" id="PTHR43071:SF1">
    <property type="entry name" value="2-AMINO-4-HYDROXY-6-HYDROXYMETHYLDIHYDROPTERIDINE PYROPHOSPHOKINASE"/>
    <property type="match status" value="1"/>
</dbReference>
<evidence type="ECO:0000256" key="11">
    <source>
        <dbReference type="ARBA" id="ARBA00029766"/>
    </source>
</evidence>
<dbReference type="RefSeq" id="WP_153090458.1">
    <property type="nucleotide sequence ID" value="NZ_VZAH01000090.1"/>
</dbReference>
<name>A0A6G1VPL2_9BACT</name>
<feature type="domain" description="7,8-dihydro-6-hydroxymethylpterin-pyrophosphokinase" evidence="13">
    <location>
        <begin position="9"/>
        <end position="122"/>
    </location>
</feature>
<evidence type="ECO:0000256" key="7">
    <source>
        <dbReference type="ARBA" id="ARBA00022777"/>
    </source>
</evidence>
<evidence type="ECO:0000256" key="1">
    <source>
        <dbReference type="ARBA" id="ARBA00005051"/>
    </source>
</evidence>
<dbReference type="AlphaFoldDB" id="A0A6G1VPL2"/>
<evidence type="ECO:0000256" key="3">
    <source>
        <dbReference type="ARBA" id="ARBA00013253"/>
    </source>
</evidence>
<dbReference type="GO" id="GO:0046654">
    <property type="term" value="P:tetrahydrofolate biosynthetic process"/>
    <property type="evidence" value="ECO:0007669"/>
    <property type="project" value="UniProtKB-UniPathway"/>
</dbReference>
<evidence type="ECO:0000256" key="6">
    <source>
        <dbReference type="ARBA" id="ARBA00022741"/>
    </source>
</evidence>
<accession>A0A6G1VPL2</accession>
<evidence type="ECO:0000256" key="2">
    <source>
        <dbReference type="ARBA" id="ARBA00005810"/>
    </source>
</evidence>
<dbReference type="GO" id="GO:0005524">
    <property type="term" value="F:ATP binding"/>
    <property type="evidence" value="ECO:0007669"/>
    <property type="project" value="UniProtKB-KW"/>
</dbReference>
<evidence type="ECO:0000313" key="14">
    <source>
        <dbReference type="EMBL" id="MQP14571.1"/>
    </source>
</evidence>
<protein>
    <recommendedName>
        <fullName evidence="4">2-amino-4-hydroxy-6-hydroxymethyldihydropteridine pyrophosphokinase</fullName>
        <ecNumber evidence="3">2.7.6.3</ecNumber>
    </recommendedName>
    <alternativeName>
        <fullName evidence="11">6-hydroxymethyl-7,8-dihydropterin pyrophosphokinase</fullName>
    </alternativeName>
    <alternativeName>
        <fullName evidence="12">7,8-dihydro-6-hydroxymethylpterin-pyrophosphokinase</fullName>
    </alternativeName>
</protein>
<comment type="function">
    <text evidence="10">Catalyzes the transfer of pyrophosphate from adenosine triphosphate (ATP) to 6-hydroxymethyl-7,8-dihydropterin, an enzymatic step in folate biosynthesis pathway.</text>
</comment>
<keyword evidence="6" id="KW-0547">Nucleotide-binding</keyword>
<evidence type="ECO:0000256" key="8">
    <source>
        <dbReference type="ARBA" id="ARBA00022840"/>
    </source>
</evidence>
<keyword evidence="9" id="KW-0289">Folate biosynthesis</keyword>
<dbReference type="InterPro" id="IPR035907">
    <property type="entry name" value="Hppk_sf"/>
</dbReference>
<dbReference type="GO" id="GO:0003848">
    <property type="term" value="F:2-amino-4-hydroxy-6-hydroxymethyldihydropteridine diphosphokinase activity"/>
    <property type="evidence" value="ECO:0007669"/>
    <property type="project" value="UniProtKB-EC"/>
</dbReference>
<dbReference type="UniPathway" id="UPA00077">
    <property type="reaction ID" value="UER00155"/>
</dbReference>
<keyword evidence="8" id="KW-0067">ATP-binding</keyword>
<comment type="similarity">
    <text evidence="2">Belongs to the HPPK family.</text>
</comment>
<evidence type="ECO:0000256" key="12">
    <source>
        <dbReference type="ARBA" id="ARBA00033413"/>
    </source>
</evidence>
<keyword evidence="5" id="KW-0808">Transferase</keyword>
<evidence type="ECO:0000259" key="13">
    <source>
        <dbReference type="Pfam" id="PF01288"/>
    </source>
</evidence>
<gene>
    <name evidence="14" type="ORF">F7D25_09145</name>
</gene>
<dbReference type="SUPFAM" id="SSF55083">
    <property type="entry name" value="6-hydroxymethyl-7,8-dihydropterin pyrophosphokinase, HPPK"/>
    <property type="match status" value="1"/>
</dbReference>
<dbReference type="EMBL" id="VZAH01000090">
    <property type="protein sequence ID" value="MQP14571.1"/>
    <property type="molecule type" value="Genomic_DNA"/>
</dbReference>
<reference evidence="14 15" key="1">
    <citation type="submission" date="2019-09" db="EMBL/GenBank/DDBJ databases">
        <title>Distinct polysaccharide growth profiles of human intestinal Prevotella copri isolates.</title>
        <authorList>
            <person name="Fehlner-Peach H."/>
            <person name="Magnabosco C."/>
            <person name="Raghavan V."/>
            <person name="Scher J.U."/>
            <person name="Tett A."/>
            <person name="Cox L.M."/>
            <person name="Gottsegen C."/>
            <person name="Watters A."/>
            <person name="Wiltshire- Gordon J.D."/>
            <person name="Segata N."/>
            <person name="Bonneau R."/>
            <person name="Littman D.R."/>
        </authorList>
    </citation>
    <scope>NUCLEOTIDE SEQUENCE [LARGE SCALE GENOMIC DNA]</scope>
    <source>
        <strain evidence="15">iAA917</strain>
    </source>
</reference>
<dbReference type="Gene3D" id="3.30.70.560">
    <property type="entry name" value="7,8-Dihydro-6-hydroxymethylpterin-pyrophosphokinase HPPK"/>
    <property type="match status" value="1"/>
</dbReference>
<proteinExistence type="inferred from homology"/>
<dbReference type="GO" id="GO:0016301">
    <property type="term" value="F:kinase activity"/>
    <property type="evidence" value="ECO:0007669"/>
    <property type="project" value="UniProtKB-KW"/>
</dbReference>
<keyword evidence="7 14" id="KW-0418">Kinase</keyword>
<dbReference type="OrthoDB" id="1082296at2"/>
<dbReference type="Proteomes" id="UP000477980">
    <property type="component" value="Unassembled WGS sequence"/>
</dbReference>
<dbReference type="PANTHER" id="PTHR43071">
    <property type="entry name" value="2-AMINO-4-HYDROXY-6-HYDROXYMETHYLDIHYDROPTERIDINE PYROPHOSPHOKINASE"/>
    <property type="match status" value="1"/>
</dbReference>
<dbReference type="EC" id="2.7.6.3" evidence="3"/>
<dbReference type="GO" id="GO:0046656">
    <property type="term" value="P:folic acid biosynthetic process"/>
    <property type="evidence" value="ECO:0007669"/>
    <property type="project" value="UniProtKB-KW"/>
</dbReference>
<comment type="caution">
    <text evidence="14">The sequence shown here is derived from an EMBL/GenBank/DDBJ whole genome shotgun (WGS) entry which is preliminary data.</text>
</comment>
<evidence type="ECO:0000313" key="15">
    <source>
        <dbReference type="Proteomes" id="UP000477980"/>
    </source>
</evidence>
<dbReference type="InterPro" id="IPR000550">
    <property type="entry name" value="Hppk"/>
</dbReference>
<evidence type="ECO:0000256" key="5">
    <source>
        <dbReference type="ARBA" id="ARBA00022679"/>
    </source>
</evidence>
<evidence type="ECO:0000256" key="10">
    <source>
        <dbReference type="ARBA" id="ARBA00029409"/>
    </source>
</evidence>
<sequence length="129" mass="14579">MKSKRVKIVIALGSNVDQEAHIQKAKKWLEATFEDMTFGTSLWTEPIGLSSDKFLNTLGVGYTNVNMERTLLAIKNIERKCGRRVAGSRKGIIAVDIDLLLFDSERLHETDWNRGYVKNLLQQLGVSID</sequence>
<dbReference type="Pfam" id="PF01288">
    <property type="entry name" value="HPPK"/>
    <property type="match status" value="1"/>
</dbReference>
<comment type="pathway">
    <text evidence="1">Cofactor biosynthesis; tetrahydrofolate biosynthesis; 2-amino-4-hydroxy-6-hydroxymethyl-7,8-dihydropteridine diphosphate from 7,8-dihydroneopterin triphosphate: step 4/4.</text>
</comment>
<evidence type="ECO:0000256" key="4">
    <source>
        <dbReference type="ARBA" id="ARBA00016218"/>
    </source>
</evidence>
<evidence type="ECO:0000256" key="9">
    <source>
        <dbReference type="ARBA" id="ARBA00022909"/>
    </source>
</evidence>